<feature type="transmembrane region" description="Helical" evidence="6">
    <location>
        <begin position="330"/>
        <end position="356"/>
    </location>
</feature>
<dbReference type="GO" id="GO:0015648">
    <property type="term" value="F:lipid-linked peptidoglycan transporter activity"/>
    <property type="evidence" value="ECO:0007669"/>
    <property type="project" value="TreeGrafter"/>
</dbReference>
<dbReference type="GO" id="GO:0032153">
    <property type="term" value="C:cell division site"/>
    <property type="evidence" value="ECO:0007669"/>
    <property type="project" value="TreeGrafter"/>
</dbReference>
<keyword evidence="8" id="KW-1185">Reference proteome</keyword>
<sequence length="443" mass="50570">MSSSKFEEFLNKVTSKVKSKQAHNKIKKELIHHLQELSQSYKKRGFSKEDAEEKAIQEMGNPFTIGERLNPLHKPKMDWVLIVLFVLFAGISFLPLVDGIPEFSLSGTYFMGRQTIWYTLAILVIIGFHFFDYQKLKNGWIYFYAIGLLIHIYLHLFGIMTNGAKKWVSLPGLTVDGTMMSLFFFFLAWTGIFNKINEFRSWNKQGLLFVLFWIPISLYMMVPDFMVSIIYFFCILGMFAFARIHKKLAVNLILTNLMAGIIFIIMFYMTSRQSYLLTRLSAFINPTADSNGAGYMYNAVRNVLSEAGWFGNGLSNELNFQLLPESHTDFAFPFLVYSFGWAFGFVLCLILLIFISRISKNAFKTQDLYGRLIVIGGATLFAVPTTWNILMSFGVVPIMGISLPFISYGGSAILFYAAVLGLILNVYRRKDLVEPTIADEIKS</sequence>
<reference evidence="7 8" key="1">
    <citation type="submission" date="2019-01" db="EMBL/GenBank/DDBJ databases">
        <title>Bacillus sp. M5HDSG1-1, whole genome shotgun sequence.</title>
        <authorList>
            <person name="Tuo L."/>
        </authorList>
    </citation>
    <scope>NUCLEOTIDE SEQUENCE [LARGE SCALE GENOMIC DNA]</scope>
    <source>
        <strain evidence="7 8">M5HDSG1-1</strain>
    </source>
</reference>
<dbReference type="PANTHER" id="PTHR30474">
    <property type="entry name" value="CELL CYCLE PROTEIN"/>
    <property type="match status" value="1"/>
</dbReference>
<dbReference type="PANTHER" id="PTHR30474:SF1">
    <property type="entry name" value="PEPTIDOGLYCAN GLYCOSYLTRANSFERASE MRDB"/>
    <property type="match status" value="1"/>
</dbReference>
<dbReference type="InterPro" id="IPR001182">
    <property type="entry name" value="FtsW/RodA"/>
</dbReference>
<feature type="transmembrane region" description="Helical" evidence="6">
    <location>
        <begin position="252"/>
        <end position="270"/>
    </location>
</feature>
<evidence type="ECO:0000313" key="7">
    <source>
        <dbReference type="EMBL" id="RVT60845.1"/>
    </source>
</evidence>
<evidence type="ECO:0000256" key="3">
    <source>
        <dbReference type="ARBA" id="ARBA00022960"/>
    </source>
</evidence>
<evidence type="ECO:0000313" key="8">
    <source>
        <dbReference type="Proteomes" id="UP000288024"/>
    </source>
</evidence>
<evidence type="ECO:0000256" key="4">
    <source>
        <dbReference type="ARBA" id="ARBA00022989"/>
    </source>
</evidence>
<keyword evidence="3" id="KW-0133">Cell shape</keyword>
<name>A0A3S2TTA6_9BACI</name>
<feature type="transmembrane region" description="Helical" evidence="6">
    <location>
        <begin position="77"/>
        <end position="96"/>
    </location>
</feature>
<dbReference type="Pfam" id="PF01098">
    <property type="entry name" value="FTSW_RODA_SPOVE"/>
    <property type="match status" value="1"/>
</dbReference>
<dbReference type="GO" id="GO:0051301">
    <property type="term" value="P:cell division"/>
    <property type="evidence" value="ECO:0007669"/>
    <property type="project" value="InterPro"/>
</dbReference>
<dbReference type="Proteomes" id="UP000288024">
    <property type="component" value="Unassembled WGS sequence"/>
</dbReference>
<evidence type="ECO:0000256" key="2">
    <source>
        <dbReference type="ARBA" id="ARBA00022692"/>
    </source>
</evidence>
<feature type="transmembrane region" description="Helical" evidence="6">
    <location>
        <begin position="368"/>
        <end position="393"/>
    </location>
</feature>
<evidence type="ECO:0000256" key="5">
    <source>
        <dbReference type="ARBA" id="ARBA00023136"/>
    </source>
</evidence>
<proteinExistence type="predicted"/>
<keyword evidence="4 6" id="KW-1133">Transmembrane helix</keyword>
<dbReference type="AlphaFoldDB" id="A0A3S2TTA6"/>
<comment type="caution">
    <text evidence="7">The sequence shown here is derived from an EMBL/GenBank/DDBJ whole genome shotgun (WGS) entry which is preliminary data.</text>
</comment>
<feature type="transmembrane region" description="Helical" evidence="6">
    <location>
        <begin position="140"/>
        <end position="160"/>
    </location>
</feature>
<feature type="transmembrane region" description="Helical" evidence="6">
    <location>
        <begin position="228"/>
        <end position="245"/>
    </location>
</feature>
<dbReference type="NCBIfam" id="NF038403">
    <property type="entry name" value="perm_prefix_1"/>
    <property type="match status" value="1"/>
</dbReference>
<dbReference type="GO" id="GO:0005886">
    <property type="term" value="C:plasma membrane"/>
    <property type="evidence" value="ECO:0007669"/>
    <property type="project" value="TreeGrafter"/>
</dbReference>
<dbReference type="InterPro" id="IPR018365">
    <property type="entry name" value="Cell_cycle_FtsW-rel_CS"/>
</dbReference>
<feature type="transmembrane region" description="Helical" evidence="6">
    <location>
        <begin position="405"/>
        <end position="427"/>
    </location>
</feature>
<gene>
    <name evidence="7" type="ORF">EM808_16615</name>
</gene>
<feature type="transmembrane region" description="Helical" evidence="6">
    <location>
        <begin position="116"/>
        <end position="133"/>
    </location>
</feature>
<feature type="transmembrane region" description="Helical" evidence="6">
    <location>
        <begin position="172"/>
        <end position="193"/>
    </location>
</feature>
<dbReference type="RefSeq" id="WP_127739317.1">
    <property type="nucleotide sequence ID" value="NZ_CP196003.1"/>
</dbReference>
<evidence type="ECO:0000256" key="1">
    <source>
        <dbReference type="ARBA" id="ARBA00004141"/>
    </source>
</evidence>
<protein>
    <submittedName>
        <fullName evidence="7">FtsW/RodA/SpoVE family cell cycle protein</fullName>
    </submittedName>
</protein>
<dbReference type="EMBL" id="RZTZ01000006">
    <property type="protein sequence ID" value="RVT60845.1"/>
    <property type="molecule type" value="Genomic_DNA"/>
</dbReference>
<evidence type="ECO:0000256" key="6">
    <source>
        <dbReference type="SAM" id="Phobius"/>
    </source>
</evidence>
<dbReference type="PROSITE" id="PS00428">
    <property type="entry name" value="FTSW_RODA_SPOVE"/>
    <property type="match status" value="1"/>
</dbReference>
<accession>A0A3S2TTA6</accession>
<dbReference type="InterPro" id="IPR047928">
    <property type="entry name" value="Perm_prefix_1"/>
</dbReference>
<keyword evidence="2 6" id="KW-0812">Transmembrane</keyword>
<comment type="subcellular location">
    <subcellularLocation>
        <location evidence="1">Membrane</location>
        <topology evidence="1">Multi-pass membrane protein</topology>
    </subcellularLocation>
</comment>
<organism evidence="7 8">
    <name type="scientific">Niallia taxi</name>
    <dbReference type="NCBI Taxonomy" id="2499688"/>
    <lineage>
        <taxon>Bacteria</taxon>
        <taxon>Bacillati</taxon>
        <taxon>Bacillota</taxon>
        <taxon>Bacilli</taxon>
        <taxon>Bacillales</taxon>
        <taxon>Bacillaceae</taxon>
        <taxon>Niallia</taxon>
    </lineage>
</organism>
<keyword evidence="5 6" id="KW-0472">Membrane</keyword>
<feature type="transmembrane region" description="Helical" evidence="6">
    <location>
        <begin position="205"/>
        <end position="222"/>
    </location>
</feature>
<dbReference type="GO" id="GO:0008360">
    <property type="term" value="P:regulation of cell shape"/>
    <property type="evidence" value="ECO:0007669"/>
    <property type="project" value="UniProtKB-KW"/>
</dbReference>